<feature type="domain" description="Protein kinase" evidence="13">
    <location>
        <begin position="88"/>
        <end position="341"/>
    </location>
</feature>
<accession>A0A0D8BHY4</accession>
<keyword evidence="10" id="KW-0206">Cytoskeleton</keyword>
<dbReference type="PANTHER" id="PTHR43289:SF6">
    <property type="entry name" value="SERINE_THREONINE-PROTEIN KINASE NEKL-3"/>
    <property type="match status" value="1"/>
</dbReference>
<evidence type="ECO:0000256" key="1">
    <source>
        <dbReference type="ARBA" id="ARBA00004300"/>
    </source>
</evidence>
<dbReference type="PATRIC" id="fig|1502723.3.peg.1772"/>
<dbReference type="InterPro" id="IPR001245">
    <property type="entry name" value="Ser-Thr/Tyr_kinase_cat_dom"/>
</dbReference>
<dbReference type="InterPro" id="IPR011009">
    <property type="entry name" value="Kinase-like_dom_sf"/>
</dbReference>
<evidence type="ECO:0000256" key="7">
    <source>
        <dbReference type="ARBA" id="ARBA00022741"/>
    </source>
</evidence>
<dbReference type="PANTHER" id="PTHR43289">
    <property type="entry name" value="MITOGEN-ACTIVATED PROTEIN KINASE KINASE KINASE 20-RELATED"/>
    <property type="match status" value="1"/>
</dbReference>
<evidence type="ECO:0000256" key="5">
    <source>
        <dbReference type="ARBA" id="ARBA00022527"/>
    </source>
</evidence>
<dbReference type="GO" id="GO:0004674">
    <property type="term" value="F:protein serine/threonine kinase activity"/>
    <property type="evidence" value="ECO:0007669"/>
    <property type="project" value="UniProtKB-KW"/>
</dbReference>
<evidence type="ECO:0000256" key="8">
    <source>
        <dbReference type="ARBA" id="ARBA00022777"/>
    </source>
</evidence>
<dbReference type="GO" id="GO:0005813">
    <property type="term" value="C:centrosome"/>
    <property type="evidence" value="ECO:0007669"/>
    <property type="project" value="UniProtKB-SubCell"/>
</dbReference>
<dbReference type="SUPFAM" id="SSF56112">
    <property type="entry name" value="Protein kinase-like (PK-like)"/>
    <property type="match status" value="2"/>
</dbReference>
<proteinExistence type="inferred from homology"/>
<feature type="domain" description="Protein kinase" evidence="13">
    <location>
        <begin position="366"/>
        <end position="624"/>
    </location>
</feature>
<dbReference type="EC" id="2.7.11.1" evidence="4"/>
<comment type="similarity">
    <text evidence="3">Belongs to the protein kinase superfamily. NEK Ser/Thr protein kinase family. NIMA subfamily.</text>
</comment>
<keyword evidence="5 14" id="KW-0723">Serine/threonine-protein kinase</keyword>
<keyword evidence="6 14" id="KW-0808">Transferase</keyword>
<feature type="binding site" evidence="11">
    <location>
        <position position="395"/>
    </location>
    <ligand>
        <name>ATP</name>
        <dbReference type="ChEBI" id="CHEBI:30616"/>
    </ligand>
</feature>
<dbReference type="InterPro" id="IPR017441">
    <property type="entry name" value="Protein_kinase_ATP_BS"/>
</dbReference>
<evidence type="ECO:0000256" key="11">
    <source>
        <dbReference type="PROSITE-ProRule" id="PRU10141"/>
    </source>
</evidence>
<dbReference type="Pfam" id="PF00069">
    <property type="entry name" value="Pkinase"/>
    <property type="match status" value="1"/>
</dbReference>
<dbReference type="GO" id="GO:0000922">
    <property type="term" value="C:spindle pole"/>
    <property type="evidence" value="ECO:0007669"/>
    <property type="project" value="UniProtKB-SubCell"/>
</dbReference>
<feature type="region of interest" description="Disordered" evidence="12">
    <location>
        <begin position="627"/>
        <end position="678"/>
    </location>
</feature>
<dbReference type="Gene3D" id="1.10.510.10">
    <property type="entry name" value="Transferase(Phosphotransferase) domain 1"/>
    <property type="match status" value="2"/>
</dbReference>
<reference evidence="14 15" key="2">
    <citation type="journal article" date="2016" name="Genome Announc.">
        <title>Permanent Draft Genome Sequences for Two Variants of Frankia sp. Strain CpI1, the First Frankia Strain Isolated from Root Nodules of Comptonia peregrina.</title>
        <authorList>
            <person name="Oshone R."/>
            <person name="Hurst S.G.IV."/>
            <person name="Abebe-Akele F."/>
            <person name="Simpson S."/>
            <person name="Morris K."/>
            <person name="Thomas W.K."/>
            <person name="Tisa L.S."/>
        </authorList>
    </citation>
    <scope>NUCLEOTIDE SEQUENCE [LARGE SCALE GENOMIC DNA]</scope>
    <source>
        <strain evidence="15">CpI1-S</strain>
    </source>
</reference>
<evidence type="ECO:0000256" key="3">
    <source>
        <dbReference type="ARBA" id="ARBA00010886"/>
    </source>
</evidence>
<evidence type="ECO:0000256" key="10">
    <source>
        <dbReference type="ARBA" id="ARBA00023212"/>
    </source>
</evidence>
<comment type="caution">
    <text evidence="14">The sequence shown here is derived from an EMBL/GenBank/DDBJ whole genome shotgun (WGS) entry which is preliminary data.</text>
</comment>
<keyword evidence="10" id="KW-0963">Cytoplasm</keyword>
<dbReference type="PROSITE" id="PS00107">
    <property type="entry name" value="PROTEIN_KINASE_ATP"/>
    <property type="match status" value="1"/>
</dbReference>
<dbReference type="PROSITE" id="PS50011">
    <property type="entry name" value="PROTEIN_KINASE_DOM"/>
    <property type="match status" value="2"/>
</dbReference>
<name>A0A0D8BHY4_9ACTN</name>
<gene>
    <name evidence="14" type="ORF">FF36_02654</name>
</gene>
<dbReference type="InterPro" id="IPR008271">
    <property type="entry name" value="Ser/Thr_kinase_AS"/>
</dbReference>
<protein>
    <recommendedName>
        <fullName evidence="4">non-specific serine/threonine protein kinase</fullName>
        <ecNumber evidence="4">2.7.11.1</ecNumber>
    </recommendedName>
</protein>
<evidence type="ECO:0000256" key="6">
    <source>
        <dbReference type="ARBA" id="ARBA00022679"/>
    </source>
</evidence>
<sequence>MTRSLSGATLRRSGAATLLSDSQHSASAFATVGAAWRDGRSQDEYPVVVTRADHRRAQSEPMRGRGHVSTVRPQETAAACPAPVLPGYRVERTLAAGRLGPVIAATRLADDLAVAVHLLGRLDQPVLGRFLDQAEDLLALPAHPHLWPVLEVGRADDGTCFLVSERATGSIDDRLRAEGPLPAAVVLRAAVGGAAGLDALHADELLHGNITPANLLTGPAEAVALAPPLLPALADDGPGPTVGYRPPEVLGGADWTIASDVYALAATVFTLLSGRVPYADRAGDQDLVLRMLTGPAPDLAGCGVPAAVQDVVRRGMATDPRQRPATAGEFAALLARAYDQLETRPPTAPLPVVPTPAGGRALGSNYLLDSRIGRGATGQVWRGRRRDNGRPVAVKVLRSDLADEPETVARFLRERTTLTRVRHRNVARVHDLVAEGETLAIVMDLVDGEDLRGTMAAGGLAEAEAVALLAQVADGLAAVHDAGIVHRDVKPENVLVERRAAQLVARLTDFGIARAAGDSSLTRATRLMGTTAYLAPELAAGRPATSASDVYSFGVMAYELLAGRRPFDGDNDAALLRAHLELPPTRPADLSEPLWATVDSCLAKAPEARPTAHELVGALSAAALAPAQPTAQAGRTNGPTVAPGDSSRPRRGEPLATADATVPAPPRPAADAAAAHGRRRRPWRLPAAVLAVAIVGAGSGIGLALQGRTPAPARAPATVPFLLPIPFVADSPSPGIVEVSFGGKGEPLGIKGYLVYVDGSDNGFEVERDQKSWRSGNLDGSVHCFSVAALVTTTGTPPPAAANSPQCLVADGH</sequence>
<keyword evidence="8 14" id="KW-0418">Kinase</keyword>
<dbReference type="Gene3D" id="3.30.200.20">
    <property type="entry name" value="Phosphorylase Kinase, domain 1"/>
    <property type="match status" value="2"/>
</dbReference>
<dbReference type="PROSITE" id="PS00108">
    <property type="entry name" value="PROTEIN_KINASE_ST"/>
    <property type="match status" value="1"/>
</dbReference>
<evidence type="ECO:0000256" key="4">
    <source>
        <dbReference type="ARBA" id="ARBA00012513"/>
    </source>
</evidence>
<evidence type="ECO:0000313" key="14">
    <source>
        <dbReference type="EMBL" id="KJE23052.1"/>
    </source>
</evidence>
<dbReference type="Pfam" id="PF07714">
    <property type="entry name" value="PK_Tyr_Ser-Thr"/>
    <property type="match status" value="1"/>
</dbReference>
<dbReference type="AlphaFoldDB" id="A0A0D8BHY4"/>
<evidence type="ECO:0000259" key="13">
    <source>
        <dbReference type="PROSITE" id="PS50011"/>
    </source>
</evidence>
<evidence type="ECO:0000256" key="9">
    <source>
        <dbReference type="ARBA" id="ARBA00022840"/>
    </source>
</evidence>
<evidence type="ECO:0000256" key="2">
    <source>
        <dbReference type="ARBA" id="ARBA00004647"/>
    </source>
</evidence>
<keyword evidence="15" id="KW-1185">Reference proteome</keyword>
<evidence type="ECO:0000313" key="15">
    <source>
        <dbReference type="Proteomes" id="UP000032545"/>
    </source>
</evidence>
<dbReference type="EMBL" id="JYFN01000017">
    <property type="protein sequence ID" value="KJE23052.1"/>
    <property type="molecule type" value="Genomic_DNA"/>
</dbReference>
<dbReference type="InterPro" id="IPR000719">
    <property type="entry name" value="Prot_kinase_dom"/>
</dbReference>
<dbReference type="GO" id="GO:0005524">
    <property type="term" value="F:ATP binding"/>
    <property type="evidence" value="ECO:0007669"/>
    <property type="project" value="UniProtKB-UniRule"/>
</dbReference>
<dbReference type="SMART" id="SM00220">
    <property type="entry name" value="S_TKc"/>
    <property type="match status" value="2"/>
</dbReference>
<dbReference type="CDD" id="cd14014">
    <property type="entry name" value="STKc_PknB_like"/>
    <property type="match status" value="1"/>
</dbReference>
<dbReference type="Proteomes" id="UP000032545">
    <property type="component" value="Unassembled WGS sequence"/>
</dbReference>
<evidence type="ECO:0000256" key="12">
    <source>
        <dbReference type="SAM" id="MobiDB-lite"/>
    </source>
</evidence>
<reference evidence="15" key="1">
    <citation type="submission" date="2015-02" db="EMBL/GenBank/DDBJ databases">
        <title>Draft Genome of Frankia sp. CpI1-S.</title>
        <authorList>
            <person name="Oshone R.T."/>
            <person name="Ngom M."/>
            <person name="Ghodhbane-Gtari F."/>
            <person name="Gtari M."/>
            <person name="Morris K."/>
            <person name="Thomas K."/>
            <person name="Sen A."/>
            <person name="Tisa L.S."/>
        </authorList>
    </citation>
    <scope>NUCLEOTIDE SEQUENCE [LARGE SCALE GENOMIC DNA]</scope>
    <source>
        <strain evidence="15">CpI1-S</strain>
    </source>
</reference>
<keyword evidence="7 11" id="KW-0547">Nucleotide-binding</keyword>
<feature type="region of interest" description="Disordered" evidence="12">
    <location>
        <begin position="54"/>
        <end position="73"/>
    </location>
</feature>
<organism evidence="14 15">
    <name type="scientific">Frankia torreyi</name>
    <dbReference type="NCBI Taxonomy" id="1856"/>
    <lineage>
        <taxon>Bacteria</taxon>
        <taxon>Bacillati</taxon>
        <taxon>Actinomycetota</taxon>
        <taxon>Actinomycetes</taxon>
        <taxon>Frankiales</taxon>
        <taxon>Frankiaceae</taxon>
        <taxon>Frankia</taxon>
    </lineage>
</organism>
<keyword evidence="9 11" id="KW-0067">ATP-binding</keyword>
<comment type="subcellular location">
    <subcellularLocation>
        <location evidence="1">Cytoplasm</location>
        <location evidence="1">Cytoskeleton</location>
        <location evidence="1">Microtubule organizing center</location>
        <location evidence="1">Centrosome</location>
    </subcellularLocation>
    <subcellularLocation>
        <location evidence="2">Cytoplasm</location>
        <location evidence="2">Cytoskeleton</location>
        <location evidence="2">Spindle pole</location>
    </subcellularLocation>
</comment>